<organism evidence="1 2">
    <name type="scientific">Aspergillus melleus</name>
    <dbReference type="NCBI Taxonomy" id="138277"/>
    <lineage>
        <taxon>Eukaryota</taxon>
        <taxon>Fungi</taxon>
        <taxon>Dikarya</taxon>
        <taxon>Ascomycota</taxon>
        <taxon>Pezizomycotina</taxon>
        <taxon>Eurotiomycetes</taxon>
        <taxon>Eurotiomycetidae</taxon>
        <taxon>Eurotiales</taxon>
        <taxon>Aspergillaceae</taxon>
        <taxon>Aspergillus</taxon>
        <taxon>Aspergillus subgen. Circumdati</taxon>
    </lineage>
</organism>
<accession>A0ACC3B827</accession>
<evidence type="ECO:0000313" key="1">
    <source>
        <dbReference type="EMBL" id="KAK1146223.1"/>
    </source>
</evidence>
<evidence type="ECO:0000313" key="2">
    <source>
        <dbReference type="Proteomes" id="UP001177260"/>
    </source>
</evidence>
<gene>
    <name evidence="1" type="ORF">N8T08_003313</name>
</gene>
<name>A0ACC3B827_9EURO</name>
<protein>
    <submittedName>
        <fullName evidence="1">Uncharacterized protein</fullName>
    </submittedName>
</protein>
<dbReference type="EMBL" id="JAOPJF010000019">
    <property type="protein sequence ID" value="KAK1146223.1"/>
    <property type="molecule type" value="Genomic_DNA"/>
</dbReference>
<comment type="caution">
    <text evidence="1">The sequence shown here is derived from an EMBL/GenBank/DDBJ whole genome shotgun (WGS) entry which is preliminary data.</text>
</comment>
<proteinExistence type="predicted"/>
<dbReference type="Proteomes" id="UP001177260">
    <property type="component" value="Unassembled WGS sequence"/>
</dbReference>
<sequence length="265" mass="29224">MRSPRILLCAMHRLPHCRSFIISPIACCNQTREDTSNDQQLKPDDVATILYDTMADACLPVKLLWYGKGINYTAETMSVNRLPKCLFGNPGFRAAWGQLENLHLEHDLTPYNYSFILDSILHASSLRKLYLSLGPRDLAMEFFSQLSRSEALPSTLERITLAFTAIQADDLIRILYKSRLSLRRIDLTGVTGLSPGWLAVLGSMQSQFPQLETIELDMLYGCGGIDSDQAVVAGIAVNVSCHGHTSNGLVKHALDNAAVTLVLGA</sequence>
<reference evidence="1 2" key="1">
    <citation type="journal article" date="2023" name="ACS Omega">
        <title>Identification of the Neoaspergillic Acid Biosynthesis Gene Cluster by Establishing an In Vitro CRISPR-Ribonucleoprotein Genetic System in Aspergillus melleus.</title>
        <authorList>
            <person name="Yuan B."/>
            <person name="Grau M.F."/>
            <person name="Murata R.M."/>
            <person name="Torok T."/>
            <person name="Venkateswaran K."/>
            <person name="Stajich J.E."/>
            <person name="Wang C.C.C."/>
        </authorList>
    </citation>
    <scope>NUCLEOTIDE SEQUENCE [LARGE SCALE GENOMIC DNA]</scope>
    <source>
        <strain evidence="1 2">IMV 1140</strain>
    </source>
</reference>
<keyword evidence="2" id="KW-1185">Reference proteome</keyword>